<name>A0AAP0G4X7_9ASPA</name>
<dbReference type="EMBL" id="JBBWWQ010000010">
    <property type="protein sequence ID" value="KAK8937018.1"/>
    <property type="molecule type" value="Genomic_DNA"/>
</dbReference>
<dbReference type="PANTHER" id="PTHR24121:SF15">
    <property type="entry name" value="ANKYRIN REPEAT PROTEIN"/>
    <property type="match status" value="1"/>
</dbReference>
<keyword evidence="2" id="KW-1185">Reference proteome</keyword>
<dbReference type="Pfam" id="PF12796">
    <property type="entry name" value="Ank_2"/>
    <property type="match status" value="1"/>
</dbReference>
<dbReference type="Proteomes" id="UP001418222">
    <property type="component" value="Unassembled WGS sequence"/>
</dbReference>
<reference evidence="1 2" key="1">
    <citation type="journal article" date="2022" name="Nat. Plants">
        <title>Genomes of leafy and leafless Platanthera orchids illuminate the evolution of mycoheterotrophy.</title>
        <authorList>
            <person name="Li M.H."/>
            <person name="Liu K.W."/>
            <person name="Li Z."/>
            <person name="Lu H.C."/>
            <person name="Ye Q.L."/>
            <person name="Zhang D."/>
            <person name="Wang J.Y."/>
            <person name="Li Y.F."/>
            <person name="Zhong Z.M."/>
            <person name="Liu X."/>
            <person name="Yu X."/>
            <person name="Liu D.K."/>
            <person name="Tu X.D."/>
            <person name="Liu B."/>
            <person name="Hao Y."/>
            <person name="Liao X.Y."/>
            <person name="Jiang Y.T."/>
            <person name="Sun W.H."/>
            <person name="Chen J."/>
            <person name="Chen Y.Q."/>
            <person name="Ai Y."/>
            <person name="Zhai J.W."/>
            <person name="Wu S.S."/>
            <person name="Zhou Z."/>
            <person name="Hsiao Y.Y."/>
            <person name="Wu W.L."/>
            <person name="Chen Y.Y."/>
            <person name="Lin Y.F."/>
            <person name="Hsu J.L."/>
            <person name="Li C.Y."/>
            <person name="Wang Z.W."/>
            <person name="Zhao X."/>
            <person name="Zhong W.Y."/>
            <person name="Ma X.K."/>
            <person name="Ma L."/>
            <person name="Huang J."/>
            <person name="Chen G.Z."/>
            <person name="Huang M.Z."/>
            <person name="Huang L."/>
            <person name="Peng D.H."/>
            <person name="Luo Y.B."/>
            <person name="Zou S.Q."/>
            <person name="Chen S.P."/>
            <person name="Lan S."/>
            <person name="Tsai W.C."/>
            <person name="Van de Peer Y."/>
            <person name="Liu Z.J."/>
        </authorList>
    </citation>
    <scope>NUCLEOTIDE SEQUENCE [LARGE SCALE GENOMIC DNA]</scope>
    <source>
        <strain evidence="1">Lor287</strain>
    </source>
</reference>
<gene>
    <name evidence="1" type="ORF">KSP39_PZI012320</name>
</gene>
<sequence>MARIEHEEDCFDSKALFKDAMAGKWADVIQMYSKSRLAREAKVTRAKHTVLHLAVSTEEENLVKKLISAFKEGEAPHILGLQNESGDTPLHVAAALGLERICKLLAEKCKELVISARNNAKETPIYIAAHHGKKMAFFVLQDCVPETWLSEENHQISFCRRGDGNTILHAAVHGEYFGNVLFGLFGFRFLS</sequence>
<comment type="caution">
    <text evidence="1">The sequence shown here is derived from an EMBL/GenBank/DDBJ whole genome shotgun (WGS) entry which is preliminary data.</text>
</comment>
<dbReference type="InterPro" id="IPR036770">
    <property type="entry name" value="Ankyrin_rpt-contain_sf"/>
</dbReference>
<dbReference type="SMART" id="SM00248">
    <property type="entry name" value="ANK"/>
    <property type="match status" value="2"/>
</dbReference>
<evidence type="ECO:0000313" key="1">
    <source>
        <dbReference type="EMBL" id="KAK8937018.1"/>
    </source>
</evidence>
<dbReference type="PANTHER" id="PTHR24121">
    <property type="entry name" value="NO MECHANORECEPTOR POTENTIAL C, ISOFORM D-RELATED"/>
    <property type="match status" value="1"/>
</dbReference>
<dbReference type="AlphaFoldDB" id="A0AAP0G4X7"/>
<dbReference type="InterPro" id="IPR002110">
    <property type="entry name" value="Ankyrin_rpt"/>
</dbReference>
<accession>A0AAP0G4X7</accession>
<dbReference type="Gene3D" id="1.25.40.20">
    <property type="entry name" value="Ankyrin repeat-containing domain"/>
    <property type="match status" value="1"/>
</dbReference>
<dbReference type="SUPFAM" id="SSF48403">
    <property type="entry name" value="Ankyrin repeat"/>
    <property type="match status" value="1"/>
</dbReference>
<evidence type="ECO:0000313" key="2">
    <source>
        <dbReference type="Proteomes" id="UP001418222"/>
    </source>
</evidence>
<proteinExistence type="predicted"/>
<organism evidence="1 2">
    <name type="scientific">Platanthera zijinensis</name>
    <dbReference type="NCBI Taxonomy" id="2320716"/>
    <lineage>
        <taxon>Eukaryota</taxon>
        <taxon>Viridiplantae</taxon>
        <taxon>Streptophyta</taxon>
        <taxon>Embryophyta</taxon>
        <taxon>Tracheophyta</taxon>
        <taxon>Spermatophyta</taxon>
        <taxon>Magnoliopsida</taxon>
        <taxon>Liliopsida</taxon>
        <taxon>Asparagales</taxon>
        <taxon>Orchidaceae</taxon>
        <taxon>Orchidoideae</taxon>
        <taxon>Orchideae</taxon>
        <taxon>Orchidinae</taxon>
        <taxon>Platanthera</taxon>
    </lineage>
</organism>
<protein>
    <submittedName>
        <fullName evidence="1">Uncharacterized protein</fullName>
    </submittedName>
</protein>